<sequence length="459" mass="50674">MSKRTLDSFLLPPPTSSSSINKRTKRDPPNHSPAHVKSKSNHAVPKSSTKKNGNGIEVVDLDEVIDLDTPSPSLSGSMVLPDGQGTDAALPYAGEDENGEVLPGEGSDVQHPGSAQDLRHTSNPQLPLDKHPNYPFPIPHLPLHITTSISCSPFKTPTALTHLPHLDLLHYEPYLDAKTSREYGEFLRRELPFYRVEYKLTRFGKVADIKTPRYTTVFGVDETSRFTPDGGLVETASGRPIAKTKYKTARPRPIPTCLDELRKVGFMKNPSNRSPQLTLCRLFHLSCAPVAQSVEKATGTTYNYALVNYYSTGSDSISYHSDDEHFLERQPAIASFSFLGVRDFLMKHKPISGAKPTTTTTAGDTFPSEPTLSEISKAAATPLKFSLRPGTMILMRGPTQSNWLHSIPKRAGDGGGGRINITFRRNMTPAGTENYYKYNVGGGGVWKWDEARREMRSYS</sequence>
<name>A0ACC2X0K4_9TREE</name>
<dbReference type="EMBL" id="JASBWU010000012">
    <property type="protein sequence ID" value="KAJ9117594.1"/>
    <property type="molecule type" value="Genomic_DNA"/>
</dbReference>
<dbReference type="Proteomes" id="UP001243375">
    <property type="component" value="Unassembled WGS sequence"/>
</dbReference>
<evidence type="ECO:0000313" key="1">
    <source>
        <dbReference type="EMBL" id="KAJ9117594.1"/>
    </source>
</evidence>
<keyword evidence="2" id="KW-1185">Reference proteome</keyword>
<proteinExistence type="predicted"/>
<accession>A0ACC2X0K4</accession>
<organism evidence="1 2">
    <name type="scientific">Naganishia vaughanmartiniae</name>
    <dbReference type="NCBI Taxonomy" id="1424756"/>
    <lineage>
        <taxon>Eukaryota</taxon>
        <taxon>Fungi</taxon>
        <taxon>Dikarya</taxon>
        <taxon>Basidiomycota</taxon>
        <taxon>Agaricomycotina</taxon>
        <taxon>Tremellomycetes</taxon>
        <taxon>Filobasidiales</taxon>
        <taxon>Filobasidiaceae</taxon>
        <taxon>Naganishia</taxon>
    </lineage>
</organism>
<comment type="caution">
    <text evidence="1">The sequence shown here is derived from an EMBL/GenBank/DDBJ whole genome shotgun (WGS) entry which is preliminary data.</text>
</comment>
<reference evidence="1" key="1">
    <citation type="submission" date="2023-04" db="EMBL/GenBank/DDBJ databases">
        <title>Draft Genome sequencing of Naganishia species isolated from polar environments using Oxford Nanopore Technology.</title>
        <authorList>
            <person name="Leo P."/>
            <person name="Venkateswaran K."/>
        </authorList>
    </citation>
    <scope>NUCLEOTIDE SEQUENCE</scope>
    <source>
        <strain evidence="1">MNA-CCFEE 5425</strain>
    </source>
</reference>
<protein>
    <submittedName>
        <fullName evidence="1">Uncharacterized protein</fullName>
    </submittedName>
</protein>
<evidence type="ECO:0000313" key="2">
    <source>
        <dbReference type="Proteomes" id="UP001243375"/>
    </source>
</evidence>
<gene>
    <name evidence="1" type="ORF">QFC22_004444</name>
</gene>